<keyword evidence="6" id="KW-1133">Transmembrane helix</keyword>
<evidence type="ECO:0000313" key="12">
    <source>
        <dbReference type="EMBL" id="SPD13011.1"/>
    </source>
</evidence>
<evidence type="ECO:0000256" key="7">
    <source>
        <dbReference type="ARBA" id="ARBA00023136"/>
    </source>
</evidence>
<keyword evidence="4" id="KW-0732">Signal</keyword>
<dbReference type="Pfam" id="PF23598">
    <property type="entry name" value="LRR_14"/>
    <property type="match status" value="1"/>
</dbReference>
<dbReference type="EMBL" id="OIVN01003699">
    <property type="protein sequence ID" value="SPD13011.1"/>
    <property type="molecule type" value="Genomic_DNA"/>
</dbReference>
<evidence type="ECO:0000256" key="4">
    <source>
        <dbReference type="ARBA" id="ARBA00022729"/>
    </source>
</evidence>
<evidence type="ECO:0000256" key="1">
    <source>
        <dbReference type="ARBA" id="ARBA00004479"/>
    </source>
</evidence>
<dbReference type="InterPro" id="IPR013210">
    <property type="entry name" value="LRR_N_plant-typ"/>
</dbReference>
<accession>A0A2N9HMR9</accession>
<reference evidence="12" key="1">
    <citation type="submission" date="2018-02" db="EMBL/GenBank/DDBJ databases">
        <authorList>
            <person name="Cohen D.B."/>
            <person name="Kent A.D."/>
        </authorList>
    </citation>
    <scope>NUCLEOTIDE SEQUENCE</scope>
</reference>
<gene>
    <name evidence="12" type="ORF">FSB_LOCUS40893</name>
</gene>
<evidence type="ECO:0000256" key="2">
    <source>
        <dbReference type="ARBA" id="ARBA00022614"/>
    </source>
</evidence>
<dbReference type="SUPFAM" id="SSF52058">
    <property type="entry name" value="L domain-like"/>
    <property type="match status" value="1"/>
</dbReference>
<keyword evidence="7" id="KW-0472">Membrane</keyword>
<dbReference type="GO" id="GO:0016020">
    <property type="term" value="C:membrane"/>
    <property type="evidence" value="ECO:0007669"/>
    <property type="project" value="UniProtKB-SubCell"/>
</dbReference>
<keyword evidence="9" id="KW-0325">Glycoprotein</keyword>
<organism evidence="12">
    <name type="scientific">Fagus sylvatica</name>
    <name type="common">Beechnut</name>
    <dbReference type="NCBI Taxonomy" id="28930"/>
    <lineage>
        <taxon>Eukaryota</taxon>
        <taxon>Viridiplantae</taxon>
        <taxon>Streptophyta</taxon>
        <taxon>Embryophyta</taxon>
        <taxon>Tracheophyta</taxon>
        <taxon>Spermatophyta</taxon>
        <taxon>Magnoliopsida</taxon>
        <taxon>eudicotyledons</taxon>
        <taxon>Gunneridae</taxon>
        <taxon>Pentapetalae</taxon>
        <taxon>rosids</taxon>
        <taxon>fabids</taxon>
        <taxon>Fagales</taxon>
        <taxon>Fagaceae</taxon>
        <taxon>Fagus</taxon>
    </lineage>
</organism>
<comment type="subcellular location">
    <subcellularLocation>
        <location evidence="1">Membrane</location>
        <topology evidence="1">Single-pass type I membrane protein</topology>
    </subcellularLocation>
</comment>
<dbReference type="AlphaFoldDB" id="A0A2N9HMR9"/>
<keyword evidence="5" id="KW-0677">Repeat</keyword>
<evidence type="ECO:0000256" key="8">
    <source>
        <dbReference type="ARBA" id="ARBA00023170"/>
    </source>
</evidence>
<evidence type="ECO:0000256" key="5">
    <source>
        <dbReference type="ARBA" id="ARBA00022737"/>
    </source>
</evidence>
<evidence type="ECO:0000259" key="11">
    <source>
        <dbReference type="Pfam" id="PF23598"/>
    </source>
</evidence>
<dbReference type="InterPro" id="IPR046956">
    <property type="entry name" value="RLP23-like"/>
</dbReference>
<dbReference type="InterPro" id="IPR032675">
    <property type="entry name" value="LRR_dom_sf"/>
</dbReference>
<dbReference type="Pfam" id="PF08263">
    <property type="entry name" value="LRRNT_2"/>
    <property type="match status" value="1"/>
</dbReference>
<keyword evidence="3" id="KW-0812">Transmembrane</keyword>
<dbReference type="PANTHER" id="PTHR48061:SF2">
    <property type="entry name" value="RECEPTOR LIKE PROTEIN 30-LIKE"/>
    <property type="match status" value="1"/>
</dbReference>
<sequence>MKILFFSWLFFLPICTLFVSFGTFVVSGQCLDDQRDLLIEMRNSLIFDNASSTKLVRWKESDDCCSWEGVTCSDVGRVVGVNLDSESISGGLHNSSSLFRLQYLQSLSLAYNDFDISQIPTELGKLTNLSYLNLSKVGSFGPFGSEGPIPIEISRLTRLVTLDLSTYSYYSLPDLATLVQNLSELEELYLDGVNISAQGNEWCQALSSSLPNLRVLSMSDCYLSGPLHSSLQKLQSLSIIRLDSNNLSAPVPDFFADFTNLTSLHA</sequence>
<feature type="domain" description="Disease resistance R13L4/SHOC-2-like LRR" evidence="11">
    <location>
        <begin position="87"/>
        <end position="248"/>
    </location>
</feature>
<feature type="domain" description="Leucine-rich repeat-containing N-terminal plant-type" evidence="10">
    <location>
        <begin position="31"/>
        <end position="73"/>
    </location>
</feature>
<evidence type="ECO:0000259" key="10">
    <source>
        <dbReference type="Pfam" id="PF08263"/>
    </source>
</evidence>
<evidence type="ECO:0000256" key="3">
    <source>
        <dbReference type="ARBA" id="ARBA00022692"/>
    </source>
</evidence>
<name>A0A2N9HMR9_FAGSY</name>
<dbReference type="InterPro" id="IPR055414">
    <property type="entry name" value="LRR_R13L4/SHOC2-like"/>
</dbReference>
<evidence type="ECO:0000256" key="9">
    <source>
        <dbReference type="ARBA" id="ARBA00023180"/>
    </source>
</evidence>
<proteinExistence type="predicted"/>
<keyword evidence="2" id="KW-0433">Leucine-rich repeat</keyword>
<dbReference type="Gene3D" id="3.80.10.10">
    <property type="entry name" value="Ribonuclease Inhibitor"/>
    <property type="match status" value="1"/>
</dbReference>
<evidence type="ECO:0000256" key="6">
    <source>
        <dbReference type="ARBA" id="ARBA00022989"/>
    </source>
</evidence>
<dbReference type="PANTHER" id="PTHR48061">
    <property type="entry name" value="LEUCINE-RICH REPEAT RECEPTOR PROTEIN KINASE EMS1-LIKE-RELATED"/>
    <property type="match status" value="1"/>
</dbReference>
<protein>
    <submittedName>
        <fullName evidence="12">Uncharacterized protein</fullName>
    </submittedName>
</protein>
<keyword evidence="8" id="KW-0675">Receptor</keyword>